<evidence type="ECO:0000256" key="8">
    <source>
        <dbReference type="ARBA" id="ARBA00048999"/>
    </source>
</evidence>
<evidence type="ECO:0000256" key="7">
    <source>
        <dbReference type="ARBA" id="ARBA00023315"/>
    </source>
</evidence>
<name>A0A8C4QFA4_EPTBU</name>
<dbReference type="InterPro" id="IPR042231">
    <property type="entry name" value="Cho/carn_acyl_trans_2"/>
</dbReference>
<comment type="catalytic activity">
    <reaction evidence="8">
        <text>4,8-dimethylnonanoyl-CoA + (R)-carnitine = O-4,8-dimethylnonanoyl-(R)-carnitine + CoA</text>
        <dbReference type="Rhea" id="RHEA:44860"/>
        <dbReference type="ChEBI" id="CHEBI:16347"/>
        <dbReference type="ChEBI" id="CHEBI:57287"/>
        <dbReference type="ChEBI" id="CHEBI:77061"/>
        <dbReference type="ChEBI" id="CHEBI:84654"/>
    </reaction>
</comment>
<evidence type="ECO:0000259" key="10">
    <source>
        <dbReference type="Pfam" id="PF00755"/>
    </source>
</evidence>
<evidence type="ECO:0000256" key="9">
    <source>
        <dbReference type="PIRSR" id="PIRSR600542-1"/>
    </source>
</evidence>
<dbReference type="GO" id="GO:0019254">
    <property type="term" value="P:carnitine metabolic process, CoA-linked"/>
    <property type="evidence" value="ECO:0007669"/>
    <property type="project" value="TreeGrafter"/>
</dbReference>
<dbReference type="InterPro" id="IPR023213">
    <property type="entry name" value="CAT-like_dom_sf"/>
</dbReference>
<evidence type="ECO:0000256" key="6">
    <source>
        <dbReference type="ARBA" id="ARBA00023098"/>
    </source>
</evidence>
<evidence type="ECO:0000256" key="5">
    <source>
        <dbReference type="ARBA" id="ARBA00022832"/>
    </source>
</evidence>
<keyword evidence="3" id="KW-0813">Transport</keyword>
<dbReference type="InterPro" id="IPR042572">
    <property type="entry name" value="Carn_acyl_trans_N"/>
</dbReference>
<comment type="similarity">
    <text evidence="2">Belongs to the carnitine/choline acetyltransferase family.</text>
</comment>
<dbReference type="Ensembl" id="ENSEBUT00000015102.1">
    <property type="protein sequence ID" value="ENSEBUP00000014527.1"/>
    <property type="gene ID" value="ENSEBUG00000009139.1"/>
</dbReference>
<keyword evidence="6" id="KW-0443">Lipid metabolism</keyword>
<evidence type="ECO:0000313" key="12">
    <source>
        <dbReference type="Proteomes" id="UP000694388"/>
    </source>
</evidence>
<dbReference type="Gene3D" id="3.30.559.10">
    <property type="entry name" value="Chloramphenicol acetyltransferase-like domain"/>
    <property type="match status" value="1"/>
</dbReference>
<dbReference type="OMA" id="PMENIEL"/>
<dbReference type="GeneTree" id="ENSGT01150000286917"/>
<proteinExistence type="inferred from homology"/>
<dbReference type="Pfam" id="PF00755">
    <property type="entry name" value="Carn_acyltransf"/>
    <property type="match status" value="3"/>
</dbReference>
<comment type="pathway">
    <text evidence="1">Lipid metabolism; fatty acid beta-oxidation.</text>
</comment>
<dbReference type="UniPathway" id="UPA00659"/>
<feature type="domain" description="Choline/carnitine acyltransferase" evidence="10">
    <location>
        <begin position="38"/>
        <end position="200"/>
    </location>
</feature>
<evidence type="ECO:0000256" key="2">
    <source>
        <dbReference type="ARBA" id="ARBA00005232"/>
    </source>
</evidence>
<feature type="domain" description="Choline/carnitine acyltransferase" evidence="10">
    <location>
        <begin position="304"/>
        <end position="506"/>
    </location>
</feature>
<dbReference type="GO" id="GO:0006635">
    <property type="term" value="P:fatty acid beta-oxidation"/>
    <property type="evidence" value="ECO:0007669"/>
    <property type="project" value="UniProtKB-UniPathway"/>
</dbReference>
<feature type="domain" description="Choline/carnitine acyltransferase" evidence="10">
    <location>
        <begin position="207"/>
        <end position="301"/>
    </location>
</feature>
<dbReference type="Gene3D" id="3.30.559.70">
    <property type="entry name" value="Choline/Carnitine o-acyltransferase, domain 2"/>
    <property type="match status" value="2"/>
</dbReference>
<reference evidence="11" key="1">
    <citation type="submission" date="2025-08" db="UniProtKB">
        <authorList>
            <consortium name="Ensembl"/>
        </authorList>
    </citation>
    <scope>IDENTIFICATION</scope>
</reference>
<dbReference type="Proteomes" id="UP000694388">
    <property type="component" value="Unplaced"/>
</dbReference>
<accession>A0A8C4QFA4</accession>
<evidence type="ECO:0000256" key="3">
    <source>
        <dbReference type="ARBA" id="ARBA00022448"/>
    </source>
</evidence>
<feature type="active site" description="Proton acceptor" evidence="9">
    <location>
        <position position="284"/>
    </location>
</feature>
<dbReference type="InterPro" id="IPR000542">
    <property type="entry name" value="Carn_acyl_trans"/>
</dbReference>
<evidence type="ECO:0000313" key="11">
    <source>
        <dbReference type="Ensembl" id="ENSEBUP00000014527.1"/>
    </source>
</evidence>
<evidence type="ECO:0000256" key="1">
    <source>
        <dbReference type="ARBA" id="ARBA00005005"/>
    </source>
</evidence>
<dbReference type="GO" id="GO:0005777">
    <property type="term" value="C:peroxisome"/>
    <property type="evidence" value="ECO:0007669"/>
    <property type="project" value="TreeGrafter"/>
</dbReference>
<keyword evidence="4" id="KW-0808">Transferase</keyword>
<dbReference type="PANTHER" id="PTHR22589:SF103">
    <property type="entry name" value="CARNITINE O-ACETYL-TRANSFERASE, ISOFORM A-RELATED"/>
    <property type="match status" value="1"/>
</dbReference>
<organism evidence="11 12">
    <name type="scientific">Eptatretus burgeri</name>
    <name type="common">Inshore hagfish</name>
    <dbReference type="NCBI Taxonomy" id="7764"/>
    <lineage>
        <taxon>Eukaryota</taxon>
        <taxon>Metazoa</taxon>
        <taxon>Chordata</taxon>
        <taxon>Craniata</taxon>
        <taxon>Vertebrata</taxon>
        <taxon>Cyclostomata</taxon>
        <taxon>Myxini</taxon>
        <taxon>Myxiniformes</taxon>
        <taxon>Myxinidae</taxon>
        <taxon>Eptatretinae</taxon>
        <taxon>Eptatretus</taxon>
    </lineage>
</organism>
<dbReference type="AlphaFoldDB" id="A0A8C4QFA4"/>
<protein>
    <recommendedName>
        <fullName evidence="10">Choline/carnitine acyltransferase domain-containing protein</fullName>
    </recommendedName>
</protein>
<dbReference type="PANTHER" id="PTHR22589">
    <property type="entry name" value="CARNITINE O-ACYLTRANSFERASE"/>
    <property type="match status" value="1"/>
</dbReference>
<keyword evidence="7" id="KW-0012">Acyltransferase</keyword>
<dbReference type="Gene3D" id="1.10.275.20">
    <property type="entry name" value="Choline/Carnitine o-acyltransferase"/>
    <property type="match status" value="1"/>
</dbReference>
<keyword evidence="5" id="KW-0276">Fatty acid metabolism</keyword>
<dbReference type="GO" id="GO:0004092">
    <property type="term" value="F:carnitine O-acetyltransferase activity"/>
    <property type="evidence" value="ECO:0007669"/>
    <property type="project" value="TreeGrafter"/>
</dbReference>
<dbReference type="InterPro" id="IPR039551">
    <property type="entry name" value="Cho/carn_acyl_trans"/>
</dbReference>
<dbReference type="SUPFAM" id="SSF52777">
    <property type="entry name" value="CoA-dependent acyltransferases"/>
    <property type="match status" value="2"/>
</dbReference>
<reference evidence="11" key="2">
    <citation type="submission" date="2025-09" db="UniProtKB">
        <authorList>
            <consortium name="Ensembl"/>
        </authorList>
    </citation>
    <scope>IDENTIFICATION</scope>
</reference>
<sequence length="520" mass="58761">MCIIPCQPGTIWLKWKDSSQKISTLISLEHHQRSLSPLPVPPLNQTLQRFLEMLRPLVESKSELEQTLKLLDDFGRVGGTGERLQSLLEERASKMENWPHVLHMVLPPVHHSSQGLHTKFSNPVFDEHKCMRLSFWMHCVYFGYSKALPLEFKGDRPLCMDQYQKLFSWCRIPAETCDIIHQYNNSSSPPKHIVVARNSQSICCLLLIDEVNRASLEAIQQGIFMVCLDRHLHNAPGVDDWYSMAGKHMLHGCGSKQFSCNRWFDKNLQFIVGEVGQSGCLSEHTCCEAVILARLCDHISQCILVKDVDLKFLSFTAFGKNVPKGMKMSPDSFIQIALQLASYRYKVSPTYESGSLRLFNQGRTDTIRSASPSSSAFVKAMDATSVSSEEKVQLMRQAIQAHTDYTNWVNHGQGVDRHLLGLKLQAMEHKLEQHPLFRDPVFTMASRFRLSSSQVWIILVTTTCFGAVVPDGYGVCYNSLKSSINFYVSAFQSATETDASQLSDSLGKSLIDMERLGMQV</sequence>
<evidence type="ECO:0000256" key="4">
    <source>
        <dbReference type="ARBA" id="ARBA00022679"/>
    </source>
</evidence>
<keyword evidence="12" id="KW-1185">Reference proteome</keyword>